<protein>
    <submittedName>
        <fullName evidence="2">Uncharacterized protein</fullName>
    </submittedName>
</protein>
<feature type="compositionally biased region" description="Basic residues" evidence="1">
    <location>
        <begin position="141"/>
        <end position="155"/>
    </location>
</feature>
<proteinExistence type="predicted"/>
<accession>A0A2H4UV74</accession>
<dbReference type="Proteomes" id="UP000240325">
    <property type="component" value="Segment"/>
</dbReference>
<dbReference type="EMBL" id="MF782455">
    <property type="protein sequence ID" value="ATZ80820.1"/>
    <property type="molecule type" value="Genomic_DNA"/>
</dbReference>
<sequence>MELNIDTLLEILTARNFRTNVLSTLNPRQLELLLRNPQDLIASNSRFRYDPQTGIISENGNPKYELDRASRNLITLYTSRVGFASEYSHPPGFIADNVRGAPMTNPPQVPAKYRNNPYNPITGIELTGGKLKKSSKESSKRSSKRTSKRTSKGKK</sequence>
<keyword evidence="3" id="KW-1185">Reference proteome</keyword>
<feature type="region of interest" description="Disordered" evidence="1">
    <location>
        <begin position="98"/>
        <end position="155"/>
    </location>
</feature>
<gene>
    <name evidence="2" type="ORF">BMW23_0774</name>
</gene>
<evidence type="ECO:0000313" key="2">
    <source>
        <dbReference type="EMBL" id="ATZ80820.1"/>
    </source>
</evidence>
<evidence type="ECO:0000313" key="3">
    <source>
        <dbReference type="Proteomes" id="UP000240325"/>
    </source>
</evidence>
<reference evidence="2" key="1">
    <citation type="journal article" date="2017" name="Elife">
        <title>The kinetoplastid-infecting Bodo saltans virus (BsV), a window into the most abundant giant viruses in the sea.</title>
        <authorList>
            <person name="Deeg C.M."/>
            <person name="Chow C.-E.T."/>
            <person name="Suttle C.A."/>
        </authorList>
    </citation>
    <scope>NUCLEOTIDE SEQUENCE</scope>
    <source>
        <strain evidence="2">NG1</strain>
    </source>
</reference>
<organism evidence="2">
    <name type="scientific">Bodo saltans virus</name>
    <dbReference type="NCBI Taxonomy" id="2024608"/>
    <lineage>
        <taxon>Viruses</taxon>
        <taxon>Varidnaviria</taxon>
        <taxon>Bamfordvirae</taxon>
        <taxon>Nucleocytoviricota</taxon>
        <taxon>Megaviricetes</taxon>
        <taxon>Imitervirales</taxon>
        <taxon>Mimiviridae</taxon>
        <taxon>Klosneuvirinae</taxon>
        <taxon>Theiavirus</taxon>
        <taxon>Theiavirus salishense</taxon>
    </lineage>
</organism>
<evidence type="ECO:0000256" key="1">
    <source>
        <dbReference type="SAM" id="MobiDB-lite"/>
    </source>
</evidence>
<name>A0A2H4UV74_9VIRU</name>